<accession>A0A2P2Q3J3</accession>
<reference evidence="1" key="1">
    <citation type="submission" date="2018-02" db="EMBL/GenBank/DDBJ databases">
        <title>Rhizophora mucronata_Transcriptome.</title>
        <authorList>
            <person name="Meera S.P."/>
            <person name="Sreeshan A."/>
            <person name="Augustine A."/>
        </authorList>
    </citation>
    <scope>NUCLEOTIDE SEQUENCE</scope>
    <source>
        <tissue evidence="1">Leaf</tissue>
    </source>
</reference>
<dbReference type="PROSITE" id="PS51257">
    <property type="entry name" value="PROKAR_LIPOPROTEIN"/>
    <property type="match status" value="1"/>
</dbReference>
<dbReference type="AlphaFoldDB" id="A0A2P2Q3J3"/>
<organism evidence="1">
    <name type="scientific">Rhizophora mucronata</name>
    <name type="common">Asiatic mangrove</name>
    <dbReference type="NCBI Taxonomy" id="61149"/>
    <lineage>
        <taxon>Eukaryota</taxon>
        <taxon>Viridiplantae</taxon>
        <taxon>Streptophyta</taxon>
        <taxon>Embryophyta</taxon>
        <taxon>Tracheophyta</taxon>
        <taxon>Spermatophyta</taxon>
        <taxon>Magnoliopsida</taxon>
        <taxon>eudicotyledons</taxon>
        <taxon>Gunneridae</taxon>
        <taxon>Pentapetalae</taxon>
        <taxon>rosids</taxon>
        <taxon>fabids</taxon>
        <taxon>Malpighiales</taxon>
        <taxon>Rhizophoraceae</taxon>
        <taxon>Rhizophora</taxon>
    </lineage>
</organism>
<protein>
    <submittedName>
        <fullName evidence="1">Uncharacterized protein</fullName>
    </submittedName>
</protein>
<sequence>MARAAATCRSSLSCHILSLAGCF</sequence>
<proteinExistence type="predicted"/>
<evidence type="ECO:0000313" key="1">
    <source>
        <dbReference type="EMBL" id="MBX61566.1"/>
    </source>
</evidence>
<name>A0A2P2Q3J3_RHIMU</name>
<dbReference type="EMBL" id="GGEC01081082">
    <property type="protein sequence ID" value="MBX61566.1"/>
    <property type="molecule type" value="Transcribed_RNA"/>
</dbReference>